<feature type="domain" description="Ig-like" evidence="14">
    <location>
        <begin position="675"/>
        <end position="783"/>
    </location>
</feature>
<dbReference type="PROSITE" id="PS50853">
    <property type="entry name" value="FN3"/>
    <property type="match status" value="5"/>
</dbReference>
<dbReference type="GO" id="GO:0007156">
    <property type="term" value="P:homophilic cell adhesion via plasma membrane adhesion molecules"/>
    <property type="evidence" value="ECO:0007669"/>
    <property type="project" value="TreeGrafter"/>
</dbReference>
<dbReference type="InterPro" id="IPR036116">
    <property type="entry name" value="FN3_sf"/>
</dbReference>
<evidence type="ECO:0000313" key="16">
    <source>
        <dbReference type="EMBL" id="CAH3958740.1"/>
    </source>
</evidence>
<dbReference type="Pfam" id="PF13927">
    <property type="entry name" value="Ig_3"/>
    <property type="match status" value="6"/>
</dbReference>
<keyword evidence="9" id="KW-0472">Membrane</keyword>
<dbReference type="GO" id="GO:0007416">
    <property type="term" value="P:synapse assembly"/>
    <property type="evidence" value="ECO:0007669"/>
    <property type="project" value="TreeGrafter"/>
</dbReference>
<dbReference type="PROSITE" id="PS50835">
    <property type="entry name" value="IG_LIKE"/>
    <property type="match status" value="9"/>
</dbReference>
<protein>
    <recommendedName>
        <fullName evidence="18">Down syndrome cell adhesion molecule-like protein Dscam2</fullName>
    </recommendedName>
</protein>
<dbReference type="FunFam" id="2.60.40.10:FF:000333">
    <property type="entry name" value="Down syndrome cell adhesion molecule"/>
    <property type="match status" value="1"/>
</dbReference>
<dbReference type="InterPro" id="IPR003599">
    <property type="entry name" value="Ig_sub"/>
</dbReference>
<dbReference type="InterPro" id="IPR013106">
    <property type="entry name" value="Ig_V-set"/>
</dbReference>
<dbReference type="SMART" id="SM00408">
    <property type="entry name" value="IGc2"/>
    <property type="match status" value="9"/>
</dbReference>
<feature type="domain" description="Ig-like" evidence="14">
    <location>
        <begin position="787"/>
        <end position="872"/>
    </location>
</feature>
<keyword evidence="2" id="KW-0812">Transmembrane</keyword>
<evidence type="ECO:0000256" key="12">
    <source>
        <dbReference type="ARBA" id="ARBA00034103"/>
    </source>
</evidence>
<dbReference type="InterPro" id="IPR056754">
    <property type="entry name" value="DSCAM/DSCAML_C"/>
</dbReference>
<evidence type="ECO:0000256" key="4">
    <source>
        <dbReference type="ARBA" id="ARBA00022737"/>
    </source>
</evidence>
<dbReference type="Proteomes" id="UP001152562">
    <property type="component" value="Unassembled WGS sequence"/>
</dbReference>
<evidence type="ECO:0000259" key="14">
    <source>
        <dbReference type="PROSITE" id="PS50835"/>
    </source>
</evidence>
<keyword evidence="10" id="KW-1015">Disulfide bond</keyword>
<evidence type="ECO:0000256" key="9">
    <source>
        <dbReference type="ARBA" id="ARBA00023136"/>
    </source>
</evidence>
<accession>A0A9P0SWI2</accession>
<keyword evidence="8" id="KW-0770">Synapse</keyword>
<reference evidence="16" key="1">
    <citation type="submission" date="2022-05" db="EMBL/GenBank/DDBJ databases">
        <authorList>
            <person name="Okamura Y."/>
        </authorList>
    </citation>
    <scope>NUCLEOTIDE SEQUENCE</scope>
</reference>
<evidence type="ECO:0000313" key="17">
    <source>
        <dbReference type="Proteomes" id="UP001152562"/>
    </source>
</evidence>
<dbReference type="CDD" id="cd00063">
    <property type="entry name" value="FN3"/>
    <property type="match status" value="5"/>
</dbReference>
<organism evidence="16 17">
    <name type="scientific">Pieris brassicae</name>
    <name type="common">White butterfly</name>
    <name type="synonym">Large white butterfly</name>
    <dbReference type="NCBI Taxonomy" id="7116"/>
    <lineage>
        <taxon>Eukaryota</taxon>
        <taxon>Metazoa</taxon>
        <taxon>Ecdysozoa</taxon>
        <taxon>Arthropoda</taxon>
        <taxon>Hexapoda</taxon>
        <taxon>Insecta</taxon>
        <taxon>Pterygota</taxon>
        <taxon>Neoptera</taxon>
        <taxon>Endopterygota</taxon>
        <taxon>Lepidoptera</taxon>
        <taxon>Glossata</taxon>
        <taxon>Ditrysia</taxon>
        <taxon>Papilionoidea</taxon>
        <taxon>Pieridae</taxon>
        <taxon>Pierinae</taxon>
        <taxon>Pieris</taxon>
    </lineage>
</organism>
<feature type="domain" description="Fibronectin type-III" evidence="15">
    <location>
        <begin position="1000"/>
        <end position="1094"/>
    </location>
</feature>
<dbReference type="PANTHER" id="PTHR13817">
    <property type="entry name" value="TITIN"/>
    <property type="match status" value="1"/>
</dbReference>
<feature type="compositionally biased region" description="Basic and acidic residues" evidence="13">
    <location>
        <begin position="1777"/>
        <end position="1802"/>
    </location>
</feature>
<dbReference type="Gene3D" id="2.60.40.10">
    <property type="entry name" value="Immunoglobulins"/>
    <property type="match status" value="15"/>
</dbReference>
<evidence type="ECO:0000256" key="13">
    <source>
        <dbReference type="SAM" id="MobiDB-lite"/>
    </source>
</evidence>
<dbReference type="InterPro" id="IPR003961">
    <property type="entry name" value="FN3_dom"/>
</dbReference>
<gene>
    <name evidence="16" type="ORF">PIBRA_LOCUS1563</name>
</gene>
<dbReference type="FunFam" id="2.60.40.10:FF:000017">
    <property type="entry name" value="Down syndrome cell adhesion molecule b"/>
    <property type="match status" value="1"/>
</dbReference>
<dbReference type="SMART" id="SM00409">
    <property type="entry name" value="IG"/>
    <property type="match status" value="9"/>
</dbReference>
<evidence type="ECO:0000256" key="7">
    <source>
        <dbReference type="ARBA" id="ARBA00022989"/>
    </source>
</evidence>
<dbReference type="SUPFAM" id="SSF49265">
    <property type="entry name" value="Fibronectin type III"/>
    <property type="match status" value="3"/>
</dbReference>
<proteinExistence type="predicted"/>
<dbReference type="GO" id="GO:0045202">
    <property type="term" value="C:synapse"/>
    <property type="evidence" value="ECO:0007669"/>
    <property type="project" value="UniProtKB-SubCell"/>
</dbReference>
<dbReference type="InterPro" id="IPR050964">
    <property type="entry name" value="Striated_Muscle_Regulatory"/>
</dbReference>
<evidence type="ECO:0008006" key="18">
    <source>
        <dbReference type="Google" id="ProtNLM"/>
    </source>
</evidence>
<feature type="domain" description="Ig-like" evidence="14">
    <location>
        <begin position="488"/>
        <end position="576"/>
    </location>
</feature>
<feature type="domain" description="Fibronectin type-III" evidence="15">
    <location>
        <begin position="1098"/>
        <end position="1194"/>
    </location>
</feature>
<feature type="domain" description="Fibronectin type-III" evidence="15">
    <location>
        <begin position="891"/>
        <end position="995"/>
    </location>
</feature>
<dbReference type="InterPro" id="IPR003598">
    <property type="entry name" value="Ig_sub2"/>
</dbReference>
<feature type="domain" description="Ig-like" evidence="14">
    <location>
        <begin position="212"/>
        <end position="302"/>
    </location>
</feature>
<evidence type="ECO:0000256" key="5">
    <source>
        <dbReference type="ARBA" id="ARBA00022889"/>
    </source>
</evidence>
<name>A0A9P0SWI2_PIEBR</name>
<feature type="region of interest" description="Disordered" evidence="13">
    <location>
        <begin position="1756"/>
        <end position="1813"/>
    </location>
</feature>
<dbReference type="Pfam" id="PF25059">
    <property type="entry name" value="FN3_DSCAM-DSCAML_C"/>
    <property type="match status" value="1"/>
</dbReference>
<dbReference type="SUPFAM" id="SSF48726">
    <property type="entry name" value="Immunoglobulin"/>
    <property type="match status" value="10"/>
</dbReference>
<keyword evidence="7" id="KW-1133">Transmembrane helix</keyword>
<dbReference type="GO" id="GO:0016020">
    <property type="term" value="C:membrane"/>
    <property type="evidence" value="ECO:0007669"/>
    <property type="project" value="UniProtKB-SubCell"/>
</dbReference>
<evidence type="ECO:0000259" key="15">
    <source>
        <dbReference type="PROSITE" id="PS50853"/>
    </source>
</evidence>
<dbReference type="Pfam" id="PF07679">
    <property type="entry name" value="I-set"/>
    <property type="match status" value="1"/>
</dbReference>
<feature type="domain" description="Fibronectin type-III" evidence="15">
    <location>
        <begin position="1198"/>
        <end position="1297"/>
    </location>
</feature>
<dbReference type="InterPro" id="IPR013098">
    <property type="entry name" value="Ig_I-set"/>
</dbReference>
<keyword evidence="3" id="KW-0732">Signal</keyword>
<dbReference type="SMART" id="SM00406">
    <property type="entry name" value="IGv"/>
    <property type="match status" value="5"/>
</dbReference>
<keyword evidence="4" id="KW-0677">Repeat</keyword>
<comment type="subcellular location">
    <subcellularLocation>
        <location evidence="1">Membrane</location>
        <topology evidence="1">Single-pass membrane protein</topology>
    </subcellularLocation>
    <subcellularLocation>
        <location evidence="12">Synapse</location>
    </subcellularLocation>
</comment>
<keyword evidence="17" id="KW-1185">Reference proteome</keyword>
<evidence type="ECO:0000256" key="2">
    <source>
        <dbReference type="ARBA" id="ARBA00022692"/>
    </source>
</evidence>
<feature type="domain" description="Ig-like" evidence="14">
    <location>
        <begin position="319"/>
        <end position="382"/>
    </location>
</feature>
<feature type="region of interest" description="Disordered" evidence="13">
    <location>
        <begin position="716"/>
        <end position="743"/>
    </location>
</feature>
<evidence type="ECO:0000256" key="1">
    <source>
        <dbReference type="ARBA" id="ARBA00004167"/>
    </source>
</evidence>
<dbReference type="EMBL" id="CALOZG010000002">
    <property type="protein sequence ID" value="CAH3958740.1"/>
    <property type="molecule type" value="Genomic_DNA"/>
</dbReference>
<keyword evidence="5" id="KW-0130">Cell adhesion</keyword>
<dbReference type="GO" id="GO:0048812">
    <property type="term" value="P:neuron projection morphogenesis"/>
    <property type="evidence" value="ECO:0007669"/>
    <property type="project" value="UniProtKB-ARBA"/>
</dbReference>
<comment type="caution">
    <text evidence="16">The sequence shown here is derived from an EMBL/GenBank/DDBJ whole genome shotgun (WGS) entry which is preliminary data.</text>
</comment>
<dbReference type="CDD" id="cd00096">
    <property type="entry name" value="Ig"/>
    <property type="match status" value="2"/>
</dbReference>
<dbReference type="InterPro" id="IPR036179">
    <property type="entry name" value="Ig-like_dom_sf"/>
</dbReference>
<dbReference type="Pfam" id="PF00041">
    <property type="entry name" value="fn3"/>
    <property type="match status" value="4"/>
</dbReference>
<dbReference type="SMART" id="SM00060">
    <property type="entry name" value="FN3"/>
    <property type="match status" value="6"/>
</dbReference>
<dbReference type="InterPro" id="IPR007110">
    <property type="entry name" value="Ig-like_dom"/>
</dbReference>
<dbReference type="InterPro" id="IPR013783">
    <property type="entry name" value="Ig-like_fold"/>
</dbReference>
<feature type="domain" description="Fibronectin type-III" evidence="15">
    <location>
        <begin position="1383"/>
        <end position="1484"/>
    </location>
</feature>
<evidence type="ECO:0000256" key="6">
    <source>
        <dbReference type="ARBA" id="ARBA00022902"/>
    </source>
</evidence>
<feature type="domain" description="Ig-like" evidence="14">
    <location>
        <begin position="1294"/>
        <end position="1375"/>
    </location>
</feature>
<keyword evidence="6" id="KW-0524">Neurogenesis</keyword>
<feature type="domain" description="Ig-like" evidence="14">
    <location>
        <begin position="581"/>
        <end position="670"/>
    </location>
</feature>
<feature type="domain" description="Ig-like" evidence="14">
    <location>
        <begin position="388"/>
        <end position="484"/>
    </location>
</feature>
<keyword evidence="11" id="KW-0393">Immunoglobulin domain</keyword>
<feature type="domain" description="Ig-like" evidence="14">
    <location>
        <begin position="81"/>
        <end position="197"/>
    </location>
</feature>
<sequence length="1832" mass="195419">MSPCGVCILMTILSKPPSVVRYARASGARVACSAVAAGPAPTITWLADDGSALSDLPGVRRIYANGTLELVPSSGTTSDVPTTVRCRAANAHGTLLSRDVHLMSVTDGAWEVTVDTGSTSVGGVAALRCRVSGAPARVALWYRADTLLAVDSPSPDSRYLLAGDTLLIRDVSAADAGAYSCVARHELTALTRRSRPTPLEVMPSSAVAGSAPRVTAASDLSVPPGAPFCLPCAASQYPPPHYTWYRESEGRLQPVEGGDAWRWADGAALCVKRATRNHAGVWLCKAYNVFGDATAQTRLDVHHDLTVDLQPQVLVAEAGGAARLRCTSSATGVPLQWLHDGAALVTRGPDLELRGLTRGHRGTYQCVARDGLRSAQAAAEIRLGESPPELQYTFIEQALRGGAAVTLRCAAAASPSPRLHWLLDDQPLDRYLARHRYSVREETSISGETVSVLNISSAQPTDGGRYSCRASNPLGSVSHSARLNIYGPPAVRALEPVRAVAGDNLTLLCPYSGYPISSVRWSRRGAATALEGAGGRVWARAAALKLSPAMAQDAGHYTCTVTAPPAPPAARDIEIQVRNPPKISPFMFSPELTEGATVQVLCGVSSGDKPLYFSWFKDDQPLPSNLQIEEKSLNEFSLLMFPELRAAHSGRYTCRVANRAAAANYTAILTVKVAPSWETEPLDAAVLLGAPLKLDCVARGFPAPLVAWYKKIEGASSGDGTERWEATAPGWEGGERRSEEAQASDAVRATLSARTALRSHQGLYRCSAENGVGPPLLKQVNITIHEPANFGTSSDVLRNTSAVLGQSATLSCLAHGDPPLTVHWTHHGHRLDLDNYRWRVTETRTAEGTRSALRLRAAERADSGEYRCVARNAHGRADLLLYLHVHEPPEAPRSLQLVGLGGTWVQISWQARSPPGTRFTAFVTSLDPSTLVPDQYNLTFQRDKHSEIMETGRDKLFARLEALRAAHGYSLRLAAHNHVGTSPLSDPLRFTTLEEAPGGAPQNVRVRTVDSGELNVSWNVPERDSWNGELLGYVVSWREAEGSGGGRVIVRGGGGEARVAIWGAKGRVAFTVRAFNRAGVSPQSHTVYAAAPAAGLVPPSAVRCEAVSARAVRIRWSPPASTLLHYDIIYAPIIFSQTWSGASRTAAAQADGSGGEAVVSGLRAAVNYSLSVRARTNGGSGTLSNPVYCQTKEDVPGAPEAVRAVAASAQAVRVTCAAPPVEVRGGRITHYTLYTRELGKVGGEWAQRVETEEDESEIRREVRGLRDGAVYEFWVRASTSAGPGAPSRAVTAAPAHSVSARISSVSSEIIAAVGTRIRLACAALGAPPLRRRWAPLPPQHTITDTGDLIINKLEERWSGNYTCSVRNAAGTDTIRHGVIAAASPSTPVLRLLRADTHRLVVGWEVVRDGGAPILHYSVQWRSGWGQKEVGQQIVGGEQAVGVDETRCEVGVLECGARYTITMRAHNAAGASPYSAPLQVRTSGDKALAPPGRQSIWANSSALRVSLLAWGGRCAVAAWRAAYRPAKQPRTTWTAIHVDGETLEVVGLEPATWYEIRILAQSPAGETPALYRAATRSLAGDQIGEPIDLPMEARLSDVEDEIEVRSSGWGRTGLFSALGGGALALLLAATILLASLRRTSGPTPPPTLHNGKSIDPPLDDCDEISPYATFSMSGSDSARGASAARACSLHVRSLPRSPLALAAPPMRHHLLAQPNEYGTCGSVRDTDSESSGSPCAACAAELYRLPAAHLSDTLPAGATTAAESSTEDGSYSSRHLRPRDIRDTNSRDTRDTRDLRDGRDTQQRRARRIARSQQPTIRYAGAVANCAPERNCT</sequence>
<dbReference type="PANTHER" id="PTHR13817:SF166">
    <property type="entry name" value="NEURONAL IGCAM-RELATED"/>
    <property type="match status" value="1"/>
</dbReference>
<evidence type="ECO:0000256" key="10">
    <source>
        <dbReference type="ARBA" id="ARBA00023157"/>
    </source>
</evidence>
<evidence type="ECO:0000256" key="11">
    <source>
        <dbReference type="ARBA" id="ARBA00023319"/>
    </source>
</evidence>
<evidence type="ECO:0000256" key="3">
    <source>
        <dbReference type="ARBA" id="ARBA00022729"/>
    </source>
</evidence>
<evidence type="ECO:0000256" key="8">
    <source>
        <dbReference type="ARBA" id="ARBA00023018"/>
    </source>
</evidence>